<dbReference type="SUPFAM" id="SSF51445">
    <property type="entry name" value="(Trans)glycosidases"/>
    <property type="match status" value="1"/>
</dbReference>
<dbReference type="InterPro" id="IPR040605">
    <property type="entry name" value="Glyco_hydro2_dom5"/>
</dbReference>
<dbReference type="InterPro" id="IPR006102">
    <property type="entry name" value="Ig-like_GH2"/>
</dbReference>
<evidence type="ECO:0000259" key="5">
    <source>
        <dbReference type="Pfam" id="PF00703"/>
    </source>
</evidence>
<keyword evidence="2 10" id="KW-0378">Hydrolase</keyword>
<dbReference type="PANTHER" id="PTHR42732">
    <property type="entry name" value="BETA-GALACTOSIDASE"/>
    <property type="match status" value="1"/>
</dbReference>
<evidence type="ECO:0000259" key="9">
    <source>
        <dbReference type="Pfam" id="PF18565"/>
    </source>
</evidence>
<evidence type="ECO:0000259" key="7">
    <source>
        <dbReference type="Pfam" id="PF02837"/>
    </source>
</evidence>
<dbReference type="Gene3D" id="2.60.120.260">
    <property type="entry name" value="Galactose-binding domain-like"/>
    <property type="match status" value="1"/>
</dbReference>
<gene>
    <name evidence="10" type="ORF">ACFFGT_24120</name>
</gene>
<dbReference type="Pfam" id="PF16355">
    <property type="entry name" value="DUF4982"/>
    <property type="match status" value="1"/>
</dbReference>
<dbReference type="InterPro" id="IPR013783">
    <property type="entry name" value="Ig-like_fold"/>
</dbReference>
<feature type="chain" id="PRO_5045690893" evidence="4">
    <location>
        <begin position="21"/>
        <end position="784"/>
    </location>
</feature>
<dbReference type="Gene3D" id="2.60.40.10">
    <property type="entry name" value="Immunoglobulins"/>
    <property type="match status" value="3"/>
</dbReference>
<keyword evidence="11" id="KW-1185">Reference proteome</keyword>
<evidence type="ECO:0000256" key="4">
    <source>
        <dbReference type="SAM" id="SignalP"/>
    </source>
</evidence>
<dbReference type="PANTHER" id="PTHR42732:SF1">
    <property type="entry name" value="BETA-MANNOSIDASE"/>
    <property type="match status" value="1"/>
</dbReference>
<dbReference type="GO" id="GO:0016787">
    <property type="term" value="F:hydrolase activity"/>
    <property type="evidence" value="ECO:0007669"/>
    <property type="project" value="UniProtKB-KW"/>
</dbReference>
<evidence type="ECO:0000256" key="1">
    <source>
        <dbReference type="ARBA" id="ARBA00007401"/>
    </source>
</evidence>
<reference evidence="10 11" key="1">
    <citation type="submission" date="2024-09" db="EMBL/GenBank/DDBJ databases">
        <authorList>
            <person name="Sun Q."/>
            <person name="Mori K."/>
        </authorList>
    </citation>
    <scope>NUCLEOTIDE SEQUENCE [LARGE SCALE GENOMIC DNA]</scope>
    <source>
        <strain evidence="10 11">NCAIM B.02415</strain>
    </source>
</reference>
<protein>
    <submittedName>
        <fullName evidence="10">Glycoside hydrolase family 2 TIM barrel-domain containing protein</fullName>
    </submittedName>
</protein>
<evidence type="ECO:0000256" key="3">
    <source>
        <dbReference type="ARBA" id="ARBA00023295"/>
    </source>
</evidence>
<keyword evidence="4" id="KW-0732">Signal</keyword>
<dbReference type="InterPro" id="IPR008979">
    <property type="entry name" value="Galactose-bd-like_sf"/>
</dbReference>
<feature type="signal peptide" evidence="4">
    <location>
        <begin position="1"/>
        <end position="20"/>
    </location>
</feature>
<dbReference type="InterPro" id="IPR008964">
    <property type="entry name" value="Invasin/intimin_cell_adhesion"/>
</dbReference>
<dbReference type="Pfam" id="PF00703">
    <property type="entry name" value="Glyco_hydro_2"/>
    <property type="match status" value="1"/>
</dbReference>
<dbReference type="InterPro" id="IPR017853">
    <property type="entry name" value="GH"/>
</dbReference>
<dbReference type="Gene3D" id="3.20.20.80">
    <property type="entry name" value="Glycosidases"/>
    <property type="match status" value="1"/>
</dbReference>
<evidence type="ECO:0000259" key="6">
    <source>
        <dbReference type="Pfam" id="PF02836"/>
    </source>
</evidence>
<evidence type="ECO:0000259" key="8">
    <source>
        <dbReference type="Pfam" id="PF16355"/>
    </source>
</evidence>
<sequence length="784" mass="87550">MKKIILLALAAACTVAAVKAQSKGDKKIAVTLFNNNWQFVKNADTSINDQFFSHAGASSWQQVSLPHTANIEPVIKTAQQWQGICFYRKFFTLDKKDEGKYIAIRIDAAMNLADVYLNGKHLQTHTGGYLPVYIDISNKALYGKENCLLIRLNNQDNPVIPPGKPIKDLDFNFYSGIYRNAWLIKKNKVYITDAVNAGQVNGGGVMLHYDNISTENACLSIKVQVQNDHALKQAVKVRATLYDASGKSVGALSLPVTVIKPNSSNTFEQSINIVKPALWSPAHPKLYKVVIGVESNGVLLDSVSVKTGIRQISFKADGFYLNGSKYVLRGTNRHQEYPYIGYAMSDNAQYRDAYKIKQAGFDFVRCSHYPPSPAFLNACDELGIFVMDSTPGWQFFGDETFQKNSLQAITDMLHRDRNHPSIILWEASLNETDMKQDYMEKAHAIVHQELPYADTYTCGWMNAVYDVFIPARQHAKAPDYWKKFNQKPILIAEYGDWEYYAQNAGFNQTQYKDLTDEEKTSRQLRGDGEKRMLQQAVNFQESHNDNLNGNITGDANWLMFDYKRGYAPDIESSGIMDIFRLPKFAYYFYQSQRDAAEIKPVLFIANYWNNPAVKNLKLYSNCDEVELFLNGKLIGKQKPDTGSMNNNLKHAPFTFNIAYEPGTLTAKGYINEKLAITTESKTPEKPSQIKLTVDYSGKPLVAGKNDVVFVYASVTDENGTVIPTATNLIKLNVSGGGVLVGDKEVKAEAGIAAFLIKAGTKPGKISLSASGDALKTAKQEVVIK</sequence>
<feature type="domain" description="Glycoside hydrolase family 2 immunoglobulin-like beta-sandwich" evidence="5">
    <location>
        <begin position="215"/>
        <end position="310"/>
    </location>
</feature>
<dbReference type="InterPro" id="IPR051913">
    <property type="entry name" value="GH2_Domain-Containing"/>
</dbReference>
<feature type="domain" description="Glycoside hydrolase family 2 catalytic" evidence="6">
    <location>
        <begin position="315"/>
        <end position="517"/>
    </location>
</feature>
<dbReference type="InterPro" id="IPR006103">
    <property type="entry name" value="Glyco_hydro_2_cat"/>
</dbReference>
<dbReference type="SUPFAM" id="SSF49785">
    <property type="entry name" value="Galactose-binding domain-like"/>
    <property type="match status" value="1"/>
</dbReference>
<dbReference type="InterPro" id="IPR006101">
    <property type="entry name" value="Glyco_hydro_2"/>
</dbReference>
<dbReference type="InterPro" id="IPR032311">
    <property type="entry name" value="DUF4982"/>
</dbReference>
<dbReference type="SUPFAM" id="SSF49303">
    <property type="entry name" value="beta-Galactosidase/glucuronidase domain"/>
    <property type="match status" value="1"/>
</dbReference>
<dbReference type="InterPro" id="IPR036156">
    <property type="entry name" value="Beta-gal/glucu_dom_sf"/>
</dbReference>
<dbReference type="RefSeq" id="WP_377025075.1">
    <property type="nucleotide sequence ID" value="NZ_JBHLTS010000073.1"/>
</dbReference>
<dbReference type="SUPFAM" id="SSF49373">
    <property type="entry name" value="Invasin/intimin cell-adhesion fragments"/>
    <property type="match status" value="1"/>
</dbReference>
<name>A0ABV6LCV8_9SPHI</name>
<feature type="domain" description="DUF4982" evidence="8">
    <location>
        <begin position="614"/>
        <end position="673"/>
    </location>
</feature>
<dbReference type="Pfam" id="PF02837">
    <property type="entry name" value="Glyco_hydro_2_N"/>
    <property type="match status" value="1"/>
</dbReference>
<dbReference type="Pfam" id="PF02836">
    <property type="entry name" value="Glyco_hydro_2_C"/>
    <property type="match status" value="1"/>
</dbReference>
<dbReference type="EMBL" id="JBHLTS010000073">
    <property type="protein sequence ID" value="MFC0517319.1"/>
    <property type="molecule type" value="Genomic_DNA"/>
</dbReference>
<dbReference type="InterPro" id="IPR006104">
    <property type="entry name" value="Glyco_hydro_2_N"/>
</dbReference>
<dbReference type="Pfam" id="PF18565">
    <property type="entry name" value="Glyco_hydro2_C5"/>
    <property type="match status" value="1"/>
</dbReference>
<comment type="similarity">
    <text evidence="1">Belongs to the glycosyl hydrolase 2 family.</text>
</comment>
<comment type="caution">
    <text evidence="10">The sequence shown here is derived from an EMBL/GenBank/DDBJ whole genome shotgun (WGS) entry which is preliminary data.</text>
</comment>
<proteinExistence type="inferred from homology"/>
<keyword evidence="3" id="KW-0326">Glycosidase</keyword>
<dbReference type="Proteomes" id="UP001589828">
    <property type="component" value="Unassembled WGS sequence"/>
</dbReference>
<feature type="domain" description="Glycoside hydrolase family 2" evidence="9">
    <location>
        <begin position="694"/>
        <end position="778"/>
    </location>
</feature>
<evidence type="ECO:0000313" key="10">
    <source>
        <dbReference type="EMBL" id="MFC0517319.1"/>
    </source>
</evidence>
<organism evidence="10 11">
    <name type="scientific">Mucilaginibacter angelicae</name>
    <dbReference type="NCBI Taxonomy" id="869718"/>
    <lineage>
        <taxon>Bacteria</taxon>
        <taxon>Pseudomonadati</taxon>
        <taxon>Bacteroidota</taxon>
        <taxon>Sphingobacteriia</taxon>
        <taxon>Sphingobacteriales</taxon>
        <taxon>Sphingobacteriaceae</taxon>
        <taxon>Mucilaginibacter</taxon>
    </lineage>
</organism>
<evidence type="ECO:0000256" key="2">
    <source>
        <dbReference type="ARBA" id="ARBA00022801"/>
    </source>
</evidence>
<accession>A0ABV6LCV8</accession>
<dbReference type="PRINTS" id="PR00132">
    <property type="entry name" value="GLHYDRLASE2"/>
</dbReference>
<feature type="domain" description="Glycosyl hydrolases family 2 sugar binding" evidence="7">
    <location>
        <begin position="56"/>
        <end position="186"/>
    </location>
</feature>
<evidence type="ECO:0000313" key="11">
    <source>
        <dbReference type="Proteomes" id="UP001589828"/>
    </source>
</evidence>